<dbReference type="AlphaFoldDB" id="A0A150X0R0"/>
<proteinExistence type="predicted"/>
<dbReference type="InterPro" id="IPR012337">
    <property type="entry name" value="RNaseH-like_sf"/>
</dbReference>
<dbReference type="GO" id="GO:0015074">
    <property type="term" value="P:DNA integration"/>
    <property type="evidence" value="ECO:0007669"/>
    <property type="project" value="InterPro"/>
</dbReference>
<dbReference type="InterPro" id="IPR048020">
    <property type="entry name" value="Transpos_IS3"/>
</dbReference>
<protein>
    <recommendedName>
        <fullName evidence="1">Integrase catalytic domain-containing protein</fullName>
    </recommendedName>
</protein>
<comment type="caution">
    <text evidence="2">The sequence shown here is derived from an EMBL/GenBank/DDBJ whole genome shotgun (WGS) entry which is preliminary data.</text>
</comment>
<sequence length="268" mass="31368">MVLEKRMDHPKLGGRKLYHLLSEDLDRLGLKMGRDAFFDTLSSHNLLIKKKRRKAVTTNSVHWFRKYPNLIKELPILGINQVWVSDITYWRVNGKFLYLCLITDAYSRKVMGYELSDNMEAINNLRALHMAITSAGVQLEGLVHHSDRGIQYCSHEYVQMLKSNQILISMTENGDPLENAIAERINGILKQEYLRNYTVENLEQARLFTTKAINLYNNERPHLSCGMETPQNVYQTNHKPEKLWKNYWKKTIVNQQQDLNPTVNLYQD</sequence>
<dbReference type="GO" id="GO:0003676">
    <property type="term" value="F:nucleic acid binding"/>
    <property type="evidence" value="ECO:0007669"/>
    <property type="project" value="InterPro"/>
</dbReference>
<name>A0A150X0R0_ROSEK</name>
<organism evidence="2 3">
    <name type="scientific">Roseivirga ehrenbergii (strain DSM 102268 / JCM 13514 / KCTC 12282 / NCIMB 14502 / KMM 6017)</name>
    <dbReference type="NCBI Taxonomy" id="279360"/>
    <lineage>
        <taxon>Bacteria</taxon>
        <taxon>Pseudomonadati</taxon>
        <taxon>Bacteroidota</taxon>
        <taxon>Cytophagia</taxon>
        <taxon>Cytophagales</taxon>
        <taxon>Roseivirgaceae</taxon>
        <taxon>Roseivirga</taxon>
    </lineage>
</organism>
<dbReference type="PANTHER" id="PTHR46889">
    <property type="entry name" value="TRANSPOSASE INSF FOR INSERTION SEQUENCE IS3B-RELATED"/>
    <property type="match status" value="1"/>
</dbReference>
<keyword evidence="3" id="KW-1185">Reference proteome</keyword>
<dbReference type="EMBL" id="LQZQ01000049">
    <property type="protein sequence ID" value="KYG72310.1"/>
    <property type="molecule type" value="Genomic_DNA"/>
</dbReference>
<dbReference type="InterPro" id="IPR050900">
    <property type="entry name" value="Transposase_IS3/IS150/IS904"/>
</dbReference>
<evidence type="ECO:0000313" key="2">
    <source>
        <dbReference type="EMBL" id="KYG72310.1"/>
    </source>
</evidence>
<reference evidence="2" key="1">
    <citation type="submission" date="2016-01" db="EMBL/GenBank/DDBJ databases">
        <title>Genome sequencing of Roseivirga ehrenbergii KMM 6017.</title>
        <authorList>
            <person name="Selvaratnam C."/>
            <person name="Thevarajoo S."/>
            <person name="Goh K.M."/>
            <person name="Ee R."/>
            <person name="Chan K.-G."/>
            <person name="Chong C.S."/>
        </authorList>
    </citation>
    <scope>NUCLEOTIDE SEQUENCE [LARGE SCALE GENOMIC DNA]</scope>
    <source>
        <strain evidence="2">KMM 6017</strain>
    </source>
</reference>
<dbReference type="PROSITE" id="PS50994">
    <property type="entry name" value="INTEGRASE"/>
    <property type="match status" value="1"/>
</dbReference>
<dbReference type="InterPro" id="IPR036397">
    <property type="entry name" value="RNaseH_sf"/>
</dbReference>
<gene>
    <name evidence="2" type="ORF">MB14_08910</name>
</gene>
<dbReference type="PANTHER" id="PTHR46889:SF5">
    <property type="entry name" value="INTEGRASE PROTEIN"/>
    <property type="match status" value="1"/>
</dbReference>
<feature type="domain" description="Integrase catalytic" evidence="1">
    <location>
        <begin position="71"/>
        <end position="238"/>
    </location>
</feature>
<dbReference type="InterPro" id="IPR001584">
    <property type="entry name" value="Integrase_cat-core"/>
</dbReference>
<dbReference type="Pfam" id="PF00665">
    <property type="entry name" value="rve"/>
    <property type="match status" value="1"/>
</dbReference>
<dbReference type="Gene3D" id="3.30.420.10">
    <property type="entry name" value="Ribonuclease H-like superfamily/Ribonuclease H"/>
    <property type="match status" value="1"/>
</dbReference>
<accession>A0A150X0R0</accession>
<dbReference type="SUPFAM" id="SSF53098">
    <property type="entry name" value="Ribonuclease H-like"/>
    <property type="match status" value="1"/>
</dbReference>
<evidence type="ECO:0000259" key="1">
    <source>
        <dbReference type="PROSITE" id="PS50994"/>
    </source>
</evidence>
<evidence type="ECO:0000313" key="3">
    <source>
        <dbReference type="Proteomes" id="UP000075583"/>
    </source>
</evidence>
<dbReference type="NCBIfam" id="NF033516">
    <property type="entry name" value="transpos_IS3"/>
    <property type="match status" value="1"/>
</dbReference>
<dbReference type="Proteomes" id="UP000075583">
    <property type="component" value="Unassembled WGS sequence"/>
</dbReference>